<dbReference type="GO" id="GO:0016787">
    <property type="term" value="F:hydrolase activity"/>
    <property type="evidence" value="ECO:0007669"/>
    <property type="project" value="UniProtKB-KW"/>
</dbReference>
<dbReference type="EMBL" id="PSQE01000003">
    <property type="protein sequence ID" value="RHN71190.1"/>
    <property type="molecule type" value="Genomic_DNA"/>
</dbReference>
<dbReference type="AlphaFoldDB" id="A0A396J073"/>
<keyword evidence="1" id="KW-0378">Hydrolase</keyword>
<evidence type="ECO:0000313" key="2">
    <source>
        <dbReference type="EMBL" id="RHN71190.1"/>
    </source>
</evidence>
<dbReference type="Gramene" id="rna19841">
    <property type="protein sequence ID" value="RHN71190.1"/>
    <property type="gene ID" value="gene19841"/>
</dbReference>
<dbReference type="InterPro" id="IPR010043">
    <property type="entry name" value="UTase/UR"/>
</dbReference>
<dbReference type="Proteomes" id="UP000265566">
    <property type="component" value="Chromosome 3"/>
</dbReference>
<dbReference type="PANTHER" id="PTHR47320">
    <property type="entry name" value="BIFUNCTIONAL URIDYLYLTRANSFERASE/URIDYLYL-REMOVING ENZYME"/>
    <property type="match status" value="1"/>
</dbReference>
<reference evidence="3" key="1">
    <citation type="journal article" date="2018" name="Nat. Plants">
        <title>Whole-genome landscape of Medicago truncatula symbiotic genes.</title>
        <authorList>
            <person name="Pecrix Y."/>
            <person name="Staton S.E."/>
            <person name="Sallet E."/>
            <person name="Lelandais-Briere C."/>
            <person name="Moreau S."/>
            <person name="Carrere S."/>
            <person name="Blein T."/>
            <person name="Jardinaud M.F."/>
            <person name="Latrasse D."/>
            <person name="Zouine M."/>
            <person name="Zahm M."/>
            <person name="Kreplak J."/>
            <person name="Mayjonade B."/>
            <person name="Satge C."/>
            <person name="Perez M."/>
            <person name="Cauet S."/>
            <person name="Marande W."/>
            <person name="Chantry-Darmon C."/>
            <person name="Lopez-Roques C."/>
            <person name="Bouchez O."/>
            <person name="Berard A."/>
            <person name="Debelle F."/>
            <person name="Munos S."/>
            <person name="Bendahmane A."/>
            <person name="Berges H."/>
            <person name="Niebel A."/>
            <person name="Buitink J."/>
            <person name="Frugier F."/>
            <person name="Benhamed M."/>
            <person name="Crespi M."/>
            <person name="Gouzy J."/>
            <person name="Gamas P."/>
        </authorList>
    </citation>
    <scope>NUCLEOTIDE SEQUENCE [LARGE SCALE GENOMIC DNA]</scope>
    <source>
        <strain evidence="3">cv. Jemalong A17</strain>
    </source>
</reference>
<organism evidence="2 3">
    <name type="scientific">Medicago truncatula</name>
    <name type="common">Barrel medic</name>
    <name type="synonym">Medicago tribuloides</name>
    <dbReference type="NCBI Taxonomy" id="3880"/>
    <lineage>
        <taxon>Eukaryota</taxon>
        <taxon>Viridiplantae</taxon>
        <taxon>Streptophyta</taxon>
        <taxon>Embryophyta</taxon>
        <taxon>Tracheophyta</taxon>
        <taxon>Spermatophyta</taxon>
        <taxon>Magnoliopsida</taxon>
        <taxon>eudicotyledons</taxon>
        <taxon>Gunneridae</taxon>
        <taxon>Pentapetalae</taxon>
        <taxon>rosids</taxon>
        <taxon>fabids</taxon>
        <taxon>Fabales</taxon>
        <taxon>Fabaceae</taxon>
        <taxon>Papilionoideae</taxon>
        <taxon>50 kb inversion clade</taxon>
        <taxon>NPAAA clade</taxon>
        <taxon>Hologalegina</taxon>
        <taxon>IRL clade</taxon>
        <taxon>Trifolieae</taxon>
        <taxon>Medicago</taxon>
    </lineage>
</organism>
<gene>
    <name evidence="2" type="ORF">MtrunA17_Chr3g0143541</name>
</gene>
<protein>
    <submittedName>
        <fullName evidence="2">Uncharacterized protein</fullName>
    </submittedName>
</protein>
<comment type="caution">
    <text evidence="2">The sequence shown here is derived from an EMBL/GenBank/DDBJ whole genome shotgun (WGS) entry which is preliminary data.</text>
</comment>
<accession>A0A396J073</accession>
<name>A0A396J073_MEDTR</name>
<dbReference type="PANTHER" id="PTHR47320:SF1">
    <property type="entry name" value="BIFUNCTIONAL URIDYLYLTRANSFERASE_URIDYLYL-REMOVING ENZYME"/>
    <property type="match status" value="1"/>
</dbReference>
<proteinExistence type="predicted"/>
<dbReference type="GO" id="GO:0008773">
    <property type="term" value="F:[protein-PII] uridylyltransferase activity"/>
    <property type="evidence" value="ECO:0007669"/>
    <property type="project" value="InterPro"/>
</dbReference>
<sequence length="96" mass="10673">MNVERAQYVLMHKRLLHIARTPAASTGPAVEVRLVQVLTSLLSETGLDIQEAHAFSTLDGYSLDVFVVGGWAVEVYISYYFLTYSSVQFSSSIYGH</sequence>
<evidence type="ECO:0000256" key="1">
    <source>
        <dbReference type="ARBA" id="ARBA00022801"/>
    </source>
</evidence>
<evidence type="ECO:0000313" key="3">
    <source>
        <dbReference type="Proteomes" id="UP000265566"/>
    </source>
</evidence>